<evidence type="ECO:0000259" key="1">
    <source>
        <dbReference type="SMART" id="SM00563"/>
    </source>
</evidence>
<dbReference type="SUPFAM" id="SSF69593">
    <property type="entry name" value="Glycerol-3-phosphate (1)-acyltransferase"/>
    <property type="match status" value="1"/>
</dbReference>
<gene>
    <name evidence="2" type="ORF">METZ01_LOCUS130260</name>
</gene>
<accession>A0A381YK20</accession>
<feature type="domain" description="Phospholipid/glycerol acyltransferase" evidence="1">
    <location>
        <begin position="44"/>
        <end position="178"/>
    </location>
</feature>
<dbReference type="InterPro" id="IPR002123">
    <property type="entry name" value="Plipid/glycerol_acylTrfase"/>
</dbReference>
<reference evidence="2" key="1">
    <citation type="submission" date="2018-05" db="EMBL/GenBank/DDBJ databases">
        <authorList>
            <person name="Lanie J.A."/>
            <person name="Ng W.-L."/>
            <person name="Kazmierczak K.M."/>
            <person name="Andrzejewski T.M."/>
            <person name="Davidsen T.M."/>
            <person name="Wayne K.J."/>
            <person name="Tettelin H."/>
            <person name="Glass J.I."/>
            <person name="Rusch D."/>
            <person name="Podicherti R."/>
            <person name="Tsui H.-C.T."/>
            <person name="Winkler M.E."/>
        </authorList>
    </citation>
    <scope>NUCLEOTIDE SEQUENCE</scope>
</reference>
<proteinExistence type="predicted"/>
<dbReference type="AlphaFoldDB" id="A0A381YK20"/>
<organism evidence="2">
    <name type="scientific">marine metagenome</name>
    <dbReference type="NCBI Taxonomy" id="408172"/>
    <lineage>
        <taxon>unclassified sequences</taxon>
        <taxon>metagenomes</taxon>
        <taxon>ecological metagenomes</taxon>
    </lineage>
</organism>
<sequence>MQLPEIPDKIPVKKRKILGPIARLLLSKHNWSIVGKFPNRKKMILIGAPHTAHRDAWFGLLVVLSLDLRVNFFGAKWMFSRLPSPITFSKNLDRLGMPWPLGWLQKYMLIRLGGIPVYREENKGRIESTTAILKELDSFLLLLAPEGGIKHVEHFRSGFYYLAKNLNVPYVPVAIDYKNRQFKIHRFRKVSDSFEKDTQEIKNIFDGVEGYYRTFRA</sequence>
<name>A0A381YK20_9ZZZZ</name>
<dbReference type="EMBL" id="UINC01018429">
    <property type="protein sequence ID" value="SVA77406.1"/>
    <property type="molecule type" value="Genomic_DNA"/>
</dbReference>
<dbReference type="SMART" id="SM00563">
    <property type="entry name" value="PlsC"/>
    <property type="match status" value="1"/>
</dbReference>
<protein>
    <recommendedName>
        <fullName evidence="1">Phospholipid/glycerol acyltransferase domain-containing protein</fullName>
    </recommendedName>
</protein>
<dbReference type="GO" id="GO:0016746">
    <property type="term" value="F:acyltransferase activity"/>
    <property type="evidence" value="ECO:0007669"/>
    <property type="project" value="InterPro"/>
</dbReference>
<evidence type="ECO:0000313" key="2">
    <source>
        <dbReference type="EMBL" id="SVA77406.1"/>
    </source>
</evidence>